<feature type="region of interest" description="Disordered" evidence="1">
    <location>
        <begin position="65"/>
        <end position="87"/>
    </location>
</feature>
<dbReference type="PATRIC" id="fig|1352936.5.peg.9001"/>
<dbReference type="OrthoDB" id="4232218at2"/>
<name>V6JGZ1_STRRC</name>
<protein>
    <submittedName>
        <fullName evidence="2">Uncharacterized protein</fullName>
    </submittedName>
</protein>
<dbReference type="HOGENOM" id="CLU_2496440_0_0_11"/>
<accession>V6JGZ1</accession>
<dbReference type="AlphaFoldDB" id="V6JGZ1"/>
<comment type="caution">
    <text evidence="2">The sequence shown here is derived from an EMBL/GenBank/DDBJ whole genome shotgun (WGS) entry which is preliminary data.</text>
</comment>
<gene>
    <name evidence="2" type="ORF">M878_43445</name>
</gene>
<feature type="compositionally biased region" description="Basic and acidic residues" evidence="1">
    <location>
        <begin position="75"/>
        <end position="87"/>
    </location>
</feature>
<proteinExistence type="predicted"/>
<reference evidence="2 3" key="1">
    <citation type="journal article" date="2014" name="Genome Announc.">
        <title>Draft Genome Sequence of Streptomyces roseochromogenes subsp. oscitans DS 12.976, Producer of the Aminocoumarin Antibiotic Clorobiocin.</title>
        <authorList>
            <person name="Ruckert C."/>
            <person name="Kalinowski J."/>
            <person name="Heide L."/>
            <person name="Apel A.K."/>
        </authorList>
    </citation>
    <scope>NUCLEOTIDE SEQUENCE [LARGE SCALE GENOMIC DNA]</scope>
    <source>
        <strain evidence="2 3">DS 12.976</strain>
    </source>
</reference>
<dbReference type="RefSeq" id="WP_023553502.1">
    <property type="nucleotide sequence ID" value="NZ_CM002285.1"/>
</dbReference>
<dbReference type="EMBL" id="AWQX01000385">
    <property type="protein sequence ID" value="EST19125.1"/>
    <property type="molecule type" value="Genomic_DNA"/>
</dbReference>
<evidence type="ECO:0000313" key="2">
    <source>
        <dbReference type="EMBL" id="EST19125.1"/>
    </source>
</evidence>
<dbReference type="Proteomes" id="UP000017984">
    <property type="component" value="Chromosome"/>
</dbReference>
<evidence type="ECO:0000256" key="1">
    <source>
        <dbReference type="SAM" id="MobiDB-lite"/>
    </source>
</evidence>
<organism evidence="2 3">
    <name type="scientific">Streptomyces roseochromogenus subsp. oscitans DS 12.976</name>
    <dbReference type="NCBI Taxonomy" id="1352936"/>
    <lineage>
        <taxon>Bacteria</taxon>
        <taxon>Bacillati</taxon>
        <taxon>Actinomycetota</taxon>
        <taxon>Actinomycetes</taxon>
        <taxon>Kitasatosporales</taxon>
        <taxon>Streptomycetaceae</taxon>
        <taxon>Streptomyces</taxon>
    </lineage>
</organism>
<dbReference type="STRING" id="1352936.M878_43445"/>
<sequence length="87" mass="9643">MSVFAHHPLRHTGTRSHSTLQSAYALLIGFVRRIADSPLEQPVLHALEAPARRSAAGAARWRPHAHWHVTGGPDGGRHLEATWHARH</sequence>
<evidence type="ECO:0000313" key="3">
    <source>
        <dbReference type="Proteomes" id="UP000017984"/>
    </source>
</evidence>
<keyword evidence="3" id="KW-1185">Reference proteome</keyword>